<name>A0ABQ2RIN6_9GAMM</name>
<comment type="caution">
    <text evidence="3">The sequence shown here is derived from an EMBL/GenBank/DDBJ whole genome shotgun (WGS) entry which is preliminary data.</text>
</comment>
<protein>
    <submittedName>
        <fullName evidence="3">Xanthine dehydrogenase</fullName>
    </submittedName>
</protein>
<accession>A0ABQ2RIN6</accession>
<dbReference type="InterPro" id="IPR029044">
    <property type="entry name" value="Nucleotide-diphossugar_trans"/>
</dbReference>
<dbReference type="Pfam" id="PF12804">
    <property type="entry name" value="NTP_transf_3"/>
    <property type="match status" value="1"/>
</dbReference>
<organism evidence="3 4">
    <name type="scientific">Shewanella litoralis</name>
    <dbReference type="NCBI Taxonomy" id="2282700"/>
    <lineage>
        <taxon>Bacteria</taxon>
        <taxon>Pseudomonadati</taxon>
        <taxon>Pseudomonadota</taxon>
        <taxon>Gammaproteobacteria</taxon>
        <taxon>Alteromonadales</taxon>
        <taxon>Shewanellaceae</taxon>
        <taxon>Shewanella</taxon>
    </lineage>
</organism>
<gene>
    <name evidence="3" type="primary">mocA</name>
    <name evidence="3" type="ORF">GCM10009411_35810</name>
</gene>
<reference evidence="4" key="1">
    <citation type="journal article" date="2019" name="Int. J. Syst. Evol. Microbiol.">
        <title>The Global Catalogue of Microorganisms (GCM) 10K type strain sequencing project: providing services to taxonomists for standard genome sequencing and annotation.</title>
        <authorList>
            <consortium name="The Broad Institute Genomics Platform"/>
            <consortium name="The Broad Institute Genome Sequencing Center for Infectious Disease"/>
            <person name="Wu L."/>
            <person name="Ma J."/>
        </authorList>
    </citation>
    <scope>NUCLEOTIDE SEQUENCE [LARGE SCALE GENOMIC DNA]</scope>
    <source>
        <strain evidence="4">JCM 32306</strain>
    </source>
</reference>
<dbReference type="EMBL" id="BMQX01000038">
    <property type="protein sequence ID" value="GGQ33175.1"/>
    <property type="molecule type" value="Genomic_DNA"/>
</dbReference>
<evidence type="ECO:0000313" key="3">
    <source>
        <dbReference type="EMBL" id="GGQ33175.1"/>
    </source>
</evidence>
<feature type="domain" description="MobA-like NTP transferase" evidence="2">
    <location>
        <begin position="10"/>
        <end position="172"/>
    </location>
</feature>
<dbReference type="Proteomes" id="UP000619118">
    <property type="component" value="Unassembled WGS sequence"/>
</dbReference>
<evidence type="ECO:0000256" key="1">
    <source>
        <dbReference type="ARBA" id="ARBA00022842"/>
    </source>
</evidence>
<keyword evidence="4" id="KW-1185">Reference proteome</keyword>
<evidence type="ECO:0000313" key="4">
    <source>
        <dbReference type="Proteomes" id="UP000619118"/>
    </source>
</evidence>
<dbReference type="PANTHER" id="PTHR43777">
    <property type="entry name" value="MOLYBDENUM COFACTOR CYTIDYLYLTRANSFERASE"/>
    <property type="match status" value="1"/>
</dbReference>
<dbReference type="RefSeq" id="WP_160055920.1">
    <property type="nucleotide sequence ID" value="NZ_BMQX01000038.1"/>
</dbReference>
<evidence type="ECO:0000259" key="2">
    <source>
        <dbReference type="Pfam" id="PF12804"/>
    </source>
</evidence>
<sequence>MSSSPKIVSVILAAGASSRFNGSKITAQIQGGKSVLSHSIATLKQLSATANIAAPVVILGAHINDEVMAIAADTQRIINPHWQLGLSSSVKHAVAYAIEANADALLLVLADQVALTLDDYLGLIEAYQHNGQTSCSFYHQDVGVPAVFIADDFISLLSIDGDKGAKSVLKRRAEQNSLTILSMENAQFDIDTPADLALWLHQQ</sequence>
<dbReference type="SUPFAM" id="SSF53448">
    <property type="entry name" value="Nucleotide-diphospho-sugar transferases"/>
    <property type="match status" value="1"/>
</dbReference>
<dbReference type="Gene3D" id="3.90.550.10">
    <property type="entry name" value="Spore Coat Polysaccharide Biosynthesis Protein SpsA, Chain A"/>
    <property type="match status" value="1"/>
</dbReference>
<proteinExistence type="predicted"/>
<dbReference type="PANTHER" id="PTHR43777:SF1">
    <property type="entry name" value="MOLYBDENUM COFACTOR CYTIDYLYLTRANSFERASE"/>
    <property type="match status" value="1"/>
</dbReference>
<dbReference type="CDD" id="cd04182">
    <property type="entry name" value="GT_2_like_f"/>
    <property type="match status" value="1"/>
</dbReference>
<keyword evidence="1" id="KW-0460">Magnesium</keyword>
<dbReference type="InterPro" id="IPR025877">
    <property type="entry name" value="MobA-like_NTP_Trfase"/>
</dbReference>